<protein>
    <submittedName>
        <fullName evidence="4">Uncharacterized protein</fullName>
    </submittedName>
</protein>
<dbReference type="Proteomes" id="UP000048289">
    <property type="component" value="Unassembled WGS sequence"/>
</dbReference>
<dbReference type="AlphaFoldDB" id="A0A655ADD4"/>
<dbReference type="EMBL" id="CGCX01000905">
    <property type="protein sequence ID" value="CFR85376.1"/>
    <property type="molecule type" value="Genomic_DNA"/>
</dbReference>
<evidence type="ECO:0000313" key="2">
    <source>
        <dbReference type="EMBL" id="CFE46260.1"/>
    </source>
</evidence>
<evidence type="ECO:0000313" key="3">
    <source>
        <dbReference type="EMBL" id="CFR85376.1"/>
    </source>
</evidence>
<evidence type="ECO:0000313" key="6">
    <source>
        <dbReference type="Proteomes" id="UP000044938"/>
    </source>
</evidence>
<dbReference type="EMBL" id="CSAJ01000729">
    <property type="protein sequence ID" value="COX12898.1"/>
    <property type="molecule type" value="Genomic_DNA"/>
</dbReference>
<sequence>MDRLGSGARRSIEHLADIEVAFACWGGPQPHRSVRLQDVAGIDVGVAVDRDRPDA</sequence>
<reference evidence="6 7" key="1">
    <citation type="submission" date="2015-03" db="EMBL/GenBank/DDBJ databases">
        <authorList>
            <consortium name="Pathogen Informatics"/>
        </authorList>
    </citation>
    <scope>NUCLEOTIDE SEQUENCE [LARGE SCALE GENOMIC DNA]</scope>
    <source>
        <strain evidence="4 10">Bir 185</strain>
        <strain evidence="3 7">C09601061</strain>
        <strain evidence="1 9">G09901357</strain>
        <strain evidence="2 8">H09601792</strain>
        <strain evidence="5 6">M09401471</strain>
    </source>
</reference>
<dbReference type="EMBL" id="CNFT01000921">
    <property type="protein sequence ID" value="CKS56523.1"/>
    <property type="molecule type" value="Genomic_DNA"/>
</dbReference>
<evidence type="ECO:0000313" key="4">
    <source>
        <dbReference type="EMBL" id="CKS56523.1"/>
    </source>
</evidence>
<evidence type="ECO:0000313" key="10">
    <source>
        <dbReference type="Proteomes" id="UP000050164"/>
    </source>
</evidence>
<dbReference type="Proteomes" id="UP000050164">
    <property type="component" value="Unassembled WGS sequence"/>
</dbReference>
<gene>
    <name evidence="3" type="ORF">ERS007657_02377</name>
    <name evidence="1" type="ORF">ERS007681_01369</name>
    <name evidence="2" type="ORF">ERS007688_00075</name>
    <name evidence="5" type="ORF">ERS007720_03959</name>
    <name evidence="4" type="ORF">ERS027659_03276</name>
</gene>
<proteinExistence type="predicted"/>
<dbReference type="EMBL" id="CFOH01000005">
    <property type="protein sequence ID" value="CFE46260.1"/>
    <property type="molecule type" value="Genomic_DNA"/>
</dbReference>
<evidence type="ECO:0000313" key="5">
    <source>
        <dbReference type="EMBL" id="COX12898.1"/>
    </source>
</evidence>
<evidence type="ECO:0000313" key="7">
    <source>
        <dbReference type="Proteomes" id="UP000046680"/>
    </source>
</evidence>
<evidence type="ECO:0000313" key="8">
    <source>
        <dbReference type="Proteomes" id="UP000046947"/>
    </source>
</evidence>
<evidence type="ECO:0000313" key="9">
    <source>
        <dbReference type="Proteomes" id="UP000048289"/>
    </source>
</evidence>
<organism evidence="4 10">
    <name type="scientific">Mycobacterium tuberculosis</name>
    <dbReference type="NCBI Taxonomy" id="1773"/>
    <lineage>
        <taxon>Bacteria</taxon>
        <taxon>Bacillati</taxon>
        <taxon>Actinomycetota</taxon>
        <taxon>Actinomycetes</taxon>
        <taxon>Mycobacteriales</taxon>
        <taxon>Mycobacteriaceae</taxon>
        <taxon>Mycobacterium</taxon>
        <taxon>Mycobacterium tuberculosis complex</taxon>
    </lineage>
</organism>
<dbReference type="Proteomes" id="UP000044938">
    <property type="component" value="Unassembled WGS sequence"/>
</dbReference>
<dbReference type="Proteomes" id="UP000046947">
    <property type="component" value="Unassembled WGS sequence"/>
</dbReference>
<accession>A0A655ADD4</accession>
<name>A0A655ADD4_MYCTX</name>
<dbReference type="Proteomes" id="UP000046680">
    <property type="component" value="Unassembled WGS sequence"/>
</dbReference>
<dbReference type="EMBL" id="CFOE01000135">
    <property type="protein sequence ID" value="CFE38998.1"/>
    <property type="molecule type" value="Genomic_DNA"/>
</dbReference>
<evidence type="ECO:0000313" key="1">
    <source>
        <dbReference type="EMBL" id="CFE38998.1"/>
    </source>
</evidence>